<evidence type="ECO:0000313" key="1">
    <source>
        <dbReference type="EMBL" id="WAR01570.1"/>
    </source>
</evidence>
<reference evidence="1" key="1">
    <citation type="submission" date="2022-11" db="EMBL/GenBank/DDBJ databases">
        <title>Centuries of genome instability and evolution in soft-shell clam transmissible cancer (bioRxiv).</title>
        <authorList>
            <person name="Hart S.F.M."/>
            <person name="Yonemitsu M.A."/>
            <person name="Giersch R.M."/>
            <person name="Beal B.F."/>
            <person name="Arriagada G."/>
            <person name="Davis B.W."/>
            <person name="Ostrander E.A."/>
            <person name="Goff S.P."/>
            <person name="Metzger M.J."/>
        </authorList>
    </citation>
    <scope>NUCLEOTIDE SEQUENCE</scope>
    <source>
        <strain evidence="1">MELC-2E11</strain>
        <tissue evidence="1">Siphon/mantle</tissue>
    </source>
</reference>
<organism evidence="1 2">
    <name type="scientific">Mya arenaria</name>
    <name type="common">Soft-shell clam</name>
    <dbReference type="NCBI Taxonomy" id="6604"/>
    <lineage>
        <taxon>Eukaryota</taxon>
        <taxon>Metazoa</taxon>
        <taxon>Spiralia</taxon>
        <taxon>Lophotrochozoa</taxon>
        <taxon>Mollusca</taxon>
        <taxon>Bivalvia</taxon>
        <taxon>Autobranchia</taxon>
        <taxon>Heteroconchia</taxon>
        <taxon>Euheterodonta</taxon>
        <taxon>Imparidentia</taxon>
        <taxon>Neoheterodontei</taxon>
        <taxon>Myida</taxon>
        <taxon>Myoidea</taxon>
        <taxon>Myidae</taxon>
        <taxon>Mya</taxon>
    </lineage>
</organism>
<sequence>MVDNEFDAFMETIFGDYTDLHRELELKKRNVNSNDDEKETFSLTFALLEFMDKKMATLVDQQLQIYNGDVSLRKHVQRGDELTDGQAQMHQRYSKLEADQIAFVLDIYIHSPMAIQDSLMIRIVLTIRRNWPHPNGQLVT</sequence>
<keyword evidence="2" id="KW-1185">Reference proteome</keyword>
<gene>
    <name evidence="1" type="ORF">MAR_008128</name>
</gene>
<evidence type="ECO:0000313" key="2">
    <source>
        <dbReference type="Proteomes" id="UP001164746"/>
    </source>
</evidence>
<dbReference type="EMBL" id="CP111015">
    <property type="protein sequence ID" value="WAR01570.1"/>
    <property type="molecule type" value="Genomic_DNA"/>
</dbReference>
<proteinExistence type="predicted"/>
<accession>A0ABY7DY27</accession>
<name>A0ABY7DY27_MYAAR</name>
<protein>
    <submittedName>
        <fullName evidence="1">Uncharacterized protein</fullName>
    </submittedName>
</protein>
<dbReference type="Proteomes" id="UP001164746">
    <property type="component" value="Chromosome 4"/>
</dbReference>